<evidence type="ECO:0000313" key="3">
    <source>
        <dbReference type="Proteomes" id="UP000485058"/>
    </source>
</evidence>
<dbReference type="EMBL" id="BLLF01000547">
    <property type="protein sequence ID" value="GFH12858.1"/>
    <property type="molecule type" value="Genomic_DNA"/>
</dbReference>
<feature type="compositionally biased region" description="Low complexity" evidence="1">
    <location>
        <begin position="17"/>
        <end position="29"/>
    </location>
</feature>
<evidence type="ECO:0000313" key="2">
    <source>
        <dbReference type="EMBL" id="GFH12858.1"/>
    </source>
</evidence>
<protein>
    <submittedName>
        <fullName evidence="2">Uncharacterized protein</fullName>
    </submittedName>
</protein>
<reference evidence="2 3" key="1">
    <citation type="submission" date="2020-02" db="EMBL/GenBank/DDBJ databases">
        <title>Draft genome sequence of Haematococcus lacustris strain NIES-144.</title>
        <authorList>
            <person name="Morimoto D."/>
            <person name="Nakagawa S."/>
            <person name="Yoshida T."/>
            <person name="Sawayama S."/>
        </authorList>
    </citation>
    <scope>NUCLEOTIDE SEQUENCE [LARGE SCALE GENOMIC DNA]</scope>
    <source>
        <strain evidence="2 3">NIES-144</strain>
    </source>
</reference>
<dbReference type="Proteomes" id="UP000485058">
    <property type="component" value="Unassembled WGS sequence"/>
</dbReference>
<gene>
    <name evidence="2" type="ORF">HaLaN_08623</name>
</gene>
<keyword evidence="3" id="KW-1185">Reference proteome</keyword>
<evidence type="ECO:0000256" key="1">
    <source>
        <dbReference type="SAM" id="MobiDB-lite"/>
    </source>
</evidence>
<comment type="caution">
    <text evidence="2">The sequence shown here is derived from an EMBL/GenBank/DDBJ whole genome shotgun (WGS) entry which is preliminary data.</text>
</comment>
<proteinExistence type="predicted"/>
<feature type="non-terminal residue" evidence="2">
    <location>
        <position position="1"/>
    </location>
</feature>
<dbReference type="AlphaFoldDB" id="A0A699YZM1"/>
<sequence>MVLNPSMSRNKKRKRPAQSAAGASGSGQQEVVGERRQVIKAAIRGLVEAARPELSPAQVDTVVAEMNKRMTMGSKQCCLTAVLSLTMLLQWLDRDTNACLNFQRIEESMQRPLELCSRKDREALPPVGKEYQQGYKRVNDRLPKVRQRLHRAAEYRRGIDGRARNNA</sequence>
<name>A0A699YZM1_HAELA</name>
<organism evidence="2 3">
    <name type="scientific">Haematococcus lacustris</name>
    <name type="common">Green alga</name>
    <name type="synonym">Haematococcus pluvialis</name>
    <dbReference type="NCBI Taxonomy" id="44745"/>
    <lineage>
        <taxon>Eukaryota</taxon>
        <taxon>Viridiplantae</taxon>
        <taxon>Chlorophyta</taxon>
        <taxon>core chlorophytes</taxon>
        <taxon>Chlorophyceae</taxon>
        <taxon>CS clade</taxon>
        <taxon>Chlamydomonadales</taxon>
        <taxon>Haematococcaceae</taxon>
        <taxon>Haematococcus</taxon>
    </lineage>
</organism>
<accession>A0A699YZM1</accession>
<feature type="region of interest" description="Disordered" evidence="1">
    <location>
        <begin position="1"/>
        <end position="31"/>
    </location>
</feature>